<proteinExistence type="predicted"/>
<reference evidence="1" key="1">
    <citation type="submission" date="2019-11" db="EMBL/GenBank/DDBJ databases">
        <title>Nori genome reveals adaptations in red seaweeds to the harsh intertidal environment.</title>
        <authorList>
            <person name="Wang D."/>
            <person name="Mao Y."/>
        </authorList>
    </citation>
    <scope>NUCLEOTIDE SEQUENCE</scope>
    <source>
        <tissue evidence="1">Gametophyte</tissue>
    </source>
</reference>
<evidence type="ECO:0000313" key="2">
    <source>
        <dbReference type="Proteomes" id="UP000798662"/>
    </source>
</evidence>
<accession>A0ACC3BXD3</accession>
<comment type="caution">
    <text evidence="1">The sequence shown here is derived from an EMBL/GenBank/DDBJ whole genome shotgun (WGS) entry which is preliminary data.</text>
</comment>
<evidence type="ECO:0000313" key="1">
    <source>
        <dbReference type="EMBL" id="KAK1862555.1"/>
    </source>
</evidence>
<keyword evidence="2" id="KW-1185">Reference proteome</keyword>
<dbReference type="Proteomes" id="UP000798662">
    <property type="component" value="Chromosome 1"/>
</dbReference>
<dbReference type="EMBL" id="CM020618">
    <property type="protein sequence ID" value="KAK1862555.1"/>
    <property type="molecule type" value="Genomic_DNA"/>
</dbReference>
<gene>
    <name evidence="1" type="ORF">I4F81_005123</name>
</gene>
<organism evidence="1 2">
    <name type="scientific">Pyropia yezoensis</name>
    <name type="common">Susabi-nori</name>
    <name type="synonym">Porphyra yezoensis</name>
    <dbReference type="NCBI Taxonomy" id="2788"/>
    <lineage>
        <taxon>Eukaryota</taxon>
        <taxon>Rhodophyta</taxon>
        <taxon>Bangiophyceae</taxon>
        <taxon>Bangiales</taxon>
        <taxon>Bangiaceae</taxon>
        <taxon>Pyropia</taxon>
    </lineage>
</organism>
<name>A0ACC3BXD3_PYRYE</name>
<protein>
    <submittedName>
        <fullName evidence="1">Uncharacterized protein</fullName>
    </submittedName>
</protein>
<sequence>MWQEGRGGGHGHGTGGSRFPGRGSRSEVNRIEREQAATSMVHRPPATEPATPSSPLPGACPSPPATCPPRGLLLPRPPRDHDRHHPSLWSRIPALLPNVLPSPAPSLHPSTSPRLASTTHPAMVAAFVPAAAVAVSGARTAPVCGRAARRGVAAPAYVVVPAPARGRACRMGVDAPLASAAADAVAAAASAAAAAAAAAPGTSLDAVAATPTPLAISWSALHTLTADVGSTVGGMDVQALGLVAAIVAGALLAAVVAFVIIKV</sequence>